<dbReference type="RefSeq" id="WP_092214681.1">
    <property type="nucleotide sequence ID" value="NZ_FMUX01000024.1"/>
</dbReference>
<feature type="region of interest" description="Disordered" evidence="1">
    <location>
        <begin position="744"/>
        <end position="765"/>
    </location>
</feature>
<evidence type="ECO:0008006" key="4">
    <source>
        <dbReference type="Google" id="ProtNLM"/>
    </source>
</evidence>
<protein>
    <recommendedName>
        <fullName evidence="4">Phage tail protein domain-containing protein</fullName>
    </recommendedName>
</protein>
<dbReference type="AlphaFoldDB" id="A0A1G5J358"/>
<dbReference type="OrthoDB" id="5409748at2"/>
<evidence type="ECO:0000313" key="2">
    <source>
        <dbReference type="EMBL" id="SCY82401.1"/>
    </source>
</evidence>
<evidence type="ECO:0000313" key="3">
    <source>
        <dbReference type="Proteomes" id="UP000198870"/>
    </source>
</evidence>
<evidence type="ECO:0000256" key="1">
    <source>
        <dbReference type="SAM" id="MobiDB-lite"/>
    </source>
</evidence>
<keyword evidence="3" id="KW-1185">Reference proteome</keyword>
<reference evidence="2 3" key="1">
    <citation type="submission" date="2016-10" db="EMBL/GenBank/DDBJ databases">
        <authorList>
            <person name="de Groot N.N."/>
        </authorList>
    </citation>
    <scope>NUCLEOTIDE SEQUENCE [LARGE SCALE GENOMIC DNA]</scope>
    <source>
        <strain evidence="2 3">AA1</strain>
    </source>
</reference>
<dbReference type="STRING" id="419481.SAMN05216233_12427"/>
<dbReference type="Proteomes" id="UP000198870">
    <property type="component" value="Unassembled WGS sequence"/>
</dbReference>
<accession>A0A1G5J358</accession>
<dbReference type="SUPFAM" id="SSF89372">
    <property type="entry name" value="Fucose-specific lectin"/>
    <property type="match status" value="1"/>
</dbReference>
<gene>
    <name evidence="2" type="ORF">SAMN05216233_12427</name>
</gene>
<organism evidence="2 3">
    <name type="scientific">Desulfoluna spongiiphila</name>
    <dbReference type="NCBI Taxonomy" id="419481"/>
    <lineage>
        <taxon>Bacteria</taxon>
        <taxon>Pseudomonadati</taxon>
        <taxon>Thermodesulfobacteriota</taxon>
        <taxon>Desulfobacteria</taxon>
        <taxon>Desulfobacterales</taxon>
        <taxon>Desulfolunaceae</taxon>
        <taxon>Desulfoluna</taxon>
    </lineage>
</organism>
<name>A0A1G5J358_9BACT</name>
<dbReference type="EMBL" id="FMUX01000024">
    <property type="protein sequence ID" value="SCY82401.1"/>
    <property type="molecule type" value="Genomic_DNA"/>
</dbReference>
<sequence>MRLADLCAAASPDGNTIRLTWANPDPSGHPGIRIVRRTGTYPRSPDDGVVVFDGPGPGTRPAPDGKLRHSFVDANQNKAPLKGETVYYYSLFPFTGSPPRYTSDPRNRCRALSTSPFGSAEAMYGLLPRIYHRYDTEVPKASAGIPEHLREAGQLRRFLDLPGSVLDQLHSHARASLDLHNRDRIDGSLLPLLARWIGWKPDYRQELDTQRNEVRNAPHLYKTVGLIPTVEATVKRLTNWESRTKEFVHNIFLSNTPEQLMVWAMERHAPGKWREGAGPFSVNAACDGRPVAASLGDGTTWVFTHALKKNRCDIWGKQHTQGEGWSPSVPLTEGDALDRDPSTARQEDTLWLFWSSLDAAKGSWCICHRQFRNGRWSHAEVFLDTRFQRKNPAVVSDSRGGLWLFWQEKHDQGWQTRYNRHDGNAWQLVTPALVPGCPHTPAPLLHPPMACSLPGETGPRIGLFWSERMRPTGHGSKKWRVMYRFKEGADPHDTSDWGAVTCKPCTPPDAGETDPAPWVDDSGRLHLFFCSDTTGGWSLRTERFDEATSRWEGSDELPASPYTERFPCPVTVSGTLTILHRACKPLRHKSAVYKATETRDLRCCGSITAAAGNTTKNARHGSFEDFQTYTCDTGKNGRKDDTTWYSRETLGIYLTPDREDPEHILRNRRLLDGVLHRFLPIQARHVFIIEPAIYAEHVYTYDAPTAETPRVIGEETAASLATMSIETLPGVSDHHADRIPQWQRLKSWSPATPDGGSVKTSPPKENIHIRTWHTGLTGDDEPWNS</sequence>
<proteinExistence type="predicted"/>